<dbReference type="EMBL" id="MWSK01000006">
    <property type="protein sequence ID" value="OXS76648.1"/>
    <property type="molecule type" value="Genomic_DNA"/>
</dbReference>
<dbReference type="Proteomes" id="UP000186385">
    <property type="component" value="Unassembled WGS sequence"/>
</dbReference>
<evidence type="ECO:0000259" key="13">
    <source>
        <dbReference type="PROSITE" id="PS51098"/>
    </source>
</evidence>
<dbReference type="PANTHER" id="PTHR30175:SF3">
    <property type="entry name" value="PTS SYSTEM N-ACETYLMURAMIC ACID-SPECIFIC EIIBC COMPONENT"/>
    <property type="match status" value="1"/>
</dbReference>
<feature type="transmembrane region" description="Helical" evidence="12">
    <location>
        <begin position="148"/>
        <end position="169"/>
    </location>
</feature>
<reference evidence="16 17" key="1">
    <citation type="submission" date="2017-01" db="EMBL/GenBank/DDBJ databases">
        <authorList>
            <person name="Mah S.A."/>
            <person name="Swanson W.J."/>
            <person name="Moy G.W."/>
            <person name="Vacquier V.D."/>
        </authorList>
    </citation>
    <scope>NUCLEOTIDE SEQUENCE [LARGE SCALE GENOMIC DNA]</scope>
    <source>
        <strain evidence="16 17">NIO-1016</strain>
    </source>
</reference>
<dbReference type="Pfam" id="PF02378">
    <property type="entry name" value="PTS_EIIC"/>
    <property type="match status" value="1"/>
</dbReference>
<evidence type="ECO:0000256" key="11">
    <source>
        <dbReference type="PROSITE-ProRule" id="PRU00421"/>
    </source>
</evidence>
<keyword evidence="5" id="KW-0808">Transferase</keyword>
<evidence type="ECO:0000256" key="12">
    <source>
        <dbReference type="SAM" id="Phobius"/>
    </source>
</evidence>
<evidence type="ECO:0000256" key="6">
    <source>
        <dbReference type="ARBA" id="ARBA00022683"/>
    </source>
</evidence>
<dbReference type="PROSITE" id="PS51103">
    <property type="entry name" value="PTS_EIIC_TYPE_1"/>
    <property type="match status" value="1"/>
</dbReference>
<keyword evidence="6" id="KW-0598">Phosphotransferase system</keyword>
<name>A0A1N6ZAU5_9BACI</name>
<feature type="active site" description="Phosphocysteine intermediate; for EIIB activity" evidence="11">
    <location>
        <position position="27"/>
    </location>
</feature>
<dbReference type="InterPro" id="IPR036878">
    <property type="entry name" value="Glu_permease_IIB"/>
</dbReference>
<accession>A0A1N6ZAU5</accession>
<keyword evidence="9 12" id="KW-1133">Transmembrane helix</keyword>
<keyword evidence="2" id="KW-0813">Transport</keyword>
<feature type="transmembrane region" description="Helical" evidence="12">
    <location>
        <begin position="278"/>
        <end position="299"/>
    </location>
</feature>
<dbReference type="SUPFAM" id="SSF55604">
    <property type="entry name" value="Glucose permease domain IIB"/>
    <property type="match status" value="1"/>
</dbReference>
<evidence type="ECO:0000313" key="16">
    <source>
        <dbReference type="EMBL" id="SIR24032.1"/>
    </source>
</evidence>
<dbReference type="Gene3D" id="3.30.1360.60">
    <property type="entry name" value="Glucose permease domain IIB"/>
    <property type="match status" value="1"/>
</dbReference>
<dbReference type="Pfam" id="PF00367">
    <property type="entry name" value="PTS_EIIB"/>
    <property type="match status" value="1"/>
</dbReference>
<keyword evidence="4 15" id="KW-0762">Sugar transport</keyword>
<dbReference type="PROSITE" id="PS51098">
    <property type="entry name" value="PTS_EIIB_TYPE_1"/>
    <property type="match status" value="1"/>
</dbReference>
<dbReference type="GO" id="GO:0005886">
    <property type="term" value="C:plasma membrane"/>
    <property type="evidence" value="ECO:0007669"/>
    <property type="project" value="UniProtKB-SubCell"/>
</dbReference>
<keyword evidence="7 12" id="KW-0812">Transmembrane</keyword>
<evidence type="ECO:0000256" key="10">
    <source>
        <dbReference type="ARBA" id="ARBA00023136"/>
    </source>
</evidence>
<evidence type="ECO:0000256" key="3">
    <source>
        <dbReference type="ARBA" id="ARBA00022475"/>
    </source>
</evidence>
<dbReference type="PROSITE" id="PS01035">
    <property type="entry name" value="PTS_EIIB_TYPE_1_CYS"/>
    <property type="match status" value="1"/>
</dbReference>
<dbReference type="CDD" id="cd00212">
    <property type="entry name" value="PTS_IIB_glc"/>
    <property type="match status" value="1"/>
</dbReference>
<dbReference type="InterPro" id="IPR050558">
    <property type="entry name" value="PTS_Sugar-Specific_Components"/>
</dbReference>
<keyword evidence="10 12" id="KW-0472">Membrane</keyword>
<dbReference type="Proteomes" id="UP000215545">
    <property type="component" value="Unassembled WGS sequence"/>
</dbReference>
<evidence type="ECO:0000256" key="8">
    <source>
        <dbReference type="ARBA" id="ARBA00022777"/>
    </source>
</evidence>
<evidence type="ECO:0000313" key="18">
    <source>
        <dbReference type="Proteomes" id="UP000215545"/>
    </source>
</evidence>
<sequence length="448" mass="47521">MNKEKQMAVSILEHAGGPENIRRVTYCMTRLRLDLFDWEKADIREIKKVSGVRGVHEDETLNVVIGPGQVNEVAAALWSMADGGLKNTVSAEERQAVVRLKNDTPIKRLLRKIGNIYIPLIPGVVASGIIGGVANFAKNAGVDPETLWIKLLLFIGSSIFTYLGVLVGWNTAKEFNGTPVLGAIGGVLIINPALADLTIYGERLVPGQGGFFGIMLAAWLMVVTERTIRKGIPASVDILLTPLLTVLSVGFMTLFFIQPFARVLSGTIISLVSGMLDAGGFVIGGLLAGCFLPVILVGLHHGLTPLHMELIHSLGYTPLLPILAMAGAGQVGAALAIFIKTNNERLRTVIKGALPVGFLGIGEPLLYGVTLPLGRPLITACIGGAFGGAYQAAVRTASSGIGVSGLSLTPLIVDNNYIVYLLGVLIAYAAGFLLTYLFGFTEEMADHI</sequence>
<dbReference type="GO" id="GO:0016301">
    <property type="term" value="F:kinase activity"/>
    <property type="evidence" value="ECO:0007669"/>
    <property type="project" value="UniProtKB-KW"/>
</dbReference>
<evidence type="ECO:0000313" key="15">
    <source>
        <dbReference type="EMBL" id="OXS76648.1"/>
    </source>
</evidence>
<evidence type="ECO:0000256" key="7">
    <source>
        <dbReference type="ARBA" id="ARBA00022692"/>
    </source>
</evidence>
<dbReference type="InterPro" id="IPR001996">
    <property type="entry name" value="PTS_IIB_1"/>
</dbReference>
<feature type="transmembrane region" description="Helical" evidence="12">
    <location>
        <begin position="236"/>
        <end position="258"/>
    </location>
</feature>
<feature type="transmembrane region" description="Helical" evidence="12">
    <location>
        <begin position="116"/>
        <end position="136"/>
    </location>
</feature>
<feature type="domain" description="PTS EIIB type-1" evidence="13">
    <location>
        <begin position="5"/>
        <end position="87"/>
    </location>
</feature>
<dbReference type="GO" id="GO:0009401">
    <property type="term" value="P:phosphoenolpyruvate-dependent sugar phosphotransferase system"/>
    <property type="evidence" value="ECO:0007669"/>
    <property type="project" value="UniProtKB-KW"/>
</dbReference>
<keyword evidence="8" id="KW-0418">Kinase</keyword>
<dbReference type="InterPro" id="IPR018113">
    <property type="entry name" value="PTrfase_EIIB_Cys"/>
</dbReference>
<evidence type="ECO:0000256" key="9">
    <source>
        <dbReference type="ARBA" id="ARBA00022989"/>
    </source>
</evidence>
<dbReference type="OrthoDB" id="9769191at2"/>
<feature type="transmembrane region" description="Helical" evidence="12">
    <location>
        <begin position="417"/>
        <end position="438"/>
    </location>
</feature>
<reference evidence="15" key="3">
    <citation type="submission" date="2017-03" db="EMBL/GenBank/DDBJ databases">
        <authorList>
            <person name="Dastager S.G."/>
            <person name="Neurgaonkar P.S."/>
            <person name="Dharne M.S."/>
        </authorList>
    </citation>
    <scope>NUCLEOTIDE SEQUENCE</scope>
    <source>
        <strain evidence="15">DSM 25145</strain>
    </source>
</reference>
<keyword evidence="3" id="KW-1003">Cell membrane</keyword>
<organism evidence="16 17">
    <name type="scientific">Domibacillus enclensis</name>
    <dbReference type="NCBI Taxonomy" id="1017273"/>
    <lineage>
        <taxon>Bacteria</taxon>
        <taxon>Bacillati</taxon>
        <taxon>Bacillota</taxon>
        <taxon>Bacilli</taxon>
        <taxon>Bacillales</taxon>
        <taxon>Bacillaceae</taxon>
        <taxon>Domibacillus</taxon>
    </lineage>
</organism>
<dbReference type="GO" id="GO:0090588">
    <property type="term" value="F:protein-phosphocysteine-N-acetylmuramate phosphotransferase system transporter activity"/>
    <property type="evidence" value="ECO:0007669"/>
    <property type="project" value="TreeGrafter"/>
</dbReference>
<evidence type="ECO:0000256" key="4">
    <source>
        <dbReference type="ARBA" id="ARBA00022597"/>
    </source>
</evidence>
<dbReference type="STRING" id="1017273.SAMN05443094_106162"/>
<feature type="transmembrane region" description="Helical" evidence="12">
    <location>
        <begin position="319"/>
        <end position="339"/>
    </location>
</feature>
<dbReference type="InterPro" id="IPR003352">
    <property type="entry name" value="PTS_EIIC"/>
</dbReference>
<evidence type="ECO:0000256" key="1">
    <source>
        <dbReference type="ARBA" id="ARBA00004651"/>
    </source>
</evidence>
<evidence type="ECO:0000256" key="5">
    <source>
        <dbReference type="ARBA" id="ARBA00022679"/>
    </source>
</evidence>
<evidence type="ECO:0000313" key="17">
    <source>
        <dbReference type="Proteomes" id="UP000186385"/>
    </source>
</evidence>
<proteinExistence type="predicted"/>
<dbReference type="PANTHER" id="PTHR30175">
    <property type="entry name" value="PHOSPHOTRANSFERASE SYSTEM TRANSPORT PROTEIN"/>
    <property type="match status" value="1"/>
</dbReference>
<dbReference type="RefSeq" id="WP_045852266.1">
    <property type="nucleotide sequence ID" value="NZ_FTLX01000006.1"/>
</dbReference>
<comment type="subcellular location">
    <subcellularLocation>
        <location evidence="1">Cell membrane</location>
        <topology evidence="1">Multi-pass membrane protein</topology>
    </subcellularLocation>
</comment>
<reference evidence="18" key="2">
    <citation type="submission" date="2017-03" db="EMBL/GenBank/DDBJ databases">
        <title>Bacillus sp. V-88(T) DSM27956, whole genome shotgun sequencing project.</title>
        <authorList>
            <person name="Dastager S.G."/>
            <person name="Neurgaonkar P.S."/>
            <person name="Dharne M.S."/>
        </authorList>
    </citation>
    <scope>NUCLEOTIDE SEQUENCE [LARGE SCALE GENOMIC DNA]</scope>
    <source>
        <strain evidence="18">DSM 25145</strain>
    </source>
</reference>
<keyword evidence="18" id="KW-1185">Reference proteome</keyword>
<dbReference type="GO" id="GO:0008982">
    <property type="term" value="F:protein-N(PI)-phosphohistidine-sugar phosphotransferase activity"/>
    <property type="evidence" value="ECO:0007669"/>
    <property type="project" value="InterPro"/>
</dbReference>
<feature type="transmembrane region" description="Helical" evidence="12">
    <location>
        <begin position="207"/>
        <end position="224"/>
    </location>
</feature>
<evidence type="ECO:0000259" key="14">
    <source>
        <dbReference type="PROSITE" id="PS51103"/>
    </source>
</evidence>
<protein>
    <submittedName>
        <fullName evidence="15">PTS sugar transporter subunit IIC</fullName>
    </submittedName>
    <submittedName>
        <fullName evidence="16">PTS system IIB component, Glc family /PTS system IIC component, Glc family</fullName>
    </submittedName>
</protein>
<dbReference type="EMBL" id="FTLX01000006">
    <property type="protein sequence ID" value="SIR24032.1"/>
    <property type="molecule type" value="Genomic_DNA"/>
</dbReference>
<gene>
    <name evidence="15" type="ORF">B1B05_13345</name>
    <name evidence="16" type="ORF">SAMN05443094_106162</name>
</gene>
<dbReference type="AlphaFoldDB" id="A0A1N6ZAU5"/>
<feature type="domain" description="PTS EIIC type-1" evidence="14">
    <location>
        <begin position="111"/>
        <end position="448"/>
    </location>
</feature>
<evidence type="ECO:0000256" key="2">
    <source>
        <dbReference type="ARBA" id="ARBA00022448"/>
    </source>
</evidence>
<dbReference type="InterPro" id="IPR013013">
    <property type="entry name" value="PTS_EIIC_1"/>
</dbReference>